<evidence type="ECO:0000259" key="4">
    <source>
        <dbReference type="Pfam" id="PF01975"/>
    </source>
</evidence>
<proteinExistence type="inferred from homology"/>
<dbReference type="PANTHER" id="PTHR30457:SF0">
    <property type="entry name" value="PHOSPHATASE, PUTATIVE (AFU_ORTHOLOGUE AFUA_4G01070)-RELATED"/>
    <property type="match status" value="1"/>
</dbReference>
<dbReference type="AlphaFoldDB" id="A0A9Q0F639"/>
<dbReference type="NCBIfam" id="TIGR00087">
    <property type="entry name" value="surE"/>
    <property type="match status" value="1"/>
</dbReference>
<organism evidence="5 6">
    <name type="scientific">Turnera subulata</name>
    <dbReference type="NCBI Taxonomy" id="218843"/>
    <lineage>
        <taxon>Eukaryota</taxon>
        <taxon>Viridiplantae</taxon>
        <taxon>Streptophyta</taxon>
        <taxon>Embryophyta</taxon>
        <taxon>Tracheophyta</taxon>
        <taxon>Spermatophyta</taxon>
        <taxon>Magnoliopsida</taxon>
        <taxon>eudicotyledons</taxon>
        <taxon>Gunneridae</taxon>
        <taxon>Pentapetalae</taxon>
        <taxon>rosids</taxon>
        <taxon>fabids</taxon>
        <taxon>Malpighiales</taxon>
        <taxon>Passifloraceae</taxon>
        <taxon>Turnera</taxon>
    </lineage>
</organism>
<name>A0A9Q0F639_9ROSI</name>
<reference evidence="5" key="1">
    <citation type="submission" date="2022-02" db="EMBL/GenBank/DDBJ databases">
        <authorList>
            <person name="Henning P.M."/>
            <person name="McCubbin A.G."/>
            <person name="Shore J.S."/>
        </authorList>
    </citation>
    <scope>NUCLEOTIDE SEQUENCE</scope>
    <source>
        <strain evidence="5">F60SS</strain>
        <tissue evidence="5">Leaves</tissue>
    </source>
</reference>
<accession>A0A9Q0F639</accession>
<gene>
    <name evidence="5" type="ORF">Tsubulata_033529</name>
</gene>
<comment type="caution">
    <text evidence="5">The sequence shown here is derived from an EMBL/GenBank/DDBJ whole genome shotgun (WGS) entry which is preliminary data.</text>
</comment>
<reference evidence="5" key="2">
    <citation type="journal article" date="2023" name="Plants (Basel)">
        <title>Annotation of the Turnera subulata (Passifloraceae) Draft Genome Reveals the S-Locus Evolved after the Divergence of Turneroideae from Passifloroideae in a Stepwise Manner.</title>
        <authorList>
            <person name="Henning P.M."/>
            <person name="Roalson E.H."/>
            <person name="Mir W."/>
            <person name="McCubbin A.G."/>
            <person name="Shore J.S."/>
        </authorList>
    </citation>
    <scope>NUCLEOTIDE SEQUENCE</scope>
    <source>
        <strain evidence="5">F60SS</strain>
    </source>
</reference>
<keyword evidence="2" id="KW-0479">Metal-binding</keyword>
<dbReference type="OrthoDB" id="202825at2759"/>
<dbReference type="EMBL" id="JAKUCV010006865">
    <property type="protein sequence ID" value="KAJ4825536.1"/>
    <property type="molecule type" value="Genomic_DNA"/>
</dbReference>
<dbReference type="InterPro" id="IPR002828">
    <property type="entry name" value="SurE-like_Pase/nucleotidase"/>
</dbReference>
<keyword evidence="3" id="KW-0378">Hydrolase</keyword>
<evidence type="ECO:0000256" key="1">
    <source>
        <dbReference type="ARBA" id="ARBA00011062"/>
    </source>
</evidence>
<dbReference type="Gene3D" id="3.40.1210.10">
    <property type="entry name" value="Survival protein SurE-like phosphatase/nucleotidase"/>
    <property type="match status" value="1"/>
</dbReference>
<dbReference type="GO" id="GO:0008252">
    <property type="term" value="F:nucleotidase activity"/>
    <property type="evidence" value="ECO:0007669"/>
    <property type="project" value="InterPro"/>
</dbReference>
<dbReference type="HAMAP" id="MF_00060">
    <property type="entry name" value="SurE"/>
    <property type="match status" value="1"/>
</dbReference>
<comment type="similarity">
    <text evidence="1">Belongs to the SurE nucleotidase family.</text>
</comment>
<feature type="domain" description="Survival protein SurE-like phosphatase/nucleotidase" evidence="4">
    <location>
        <begin position="15"/>
        <end position="209"/>
    </location>
</feature>
<dbReference type="InterPro" id="IPR036523">
    <property type="entry name" value="SurE-like_sf"/>
</dbReference>
<protein>
    <recommendedName>
        <fullName evidence="4">Survival protein SurE-like phosphatase/nucleotidase domain-containing protein</fullName>
    </recommendedName>
</protein>
<evidence type="ECO:0000256" key="3">
    <source>
        <dbReference type="ARBA" id="ARBA00022801"/>
    </source>
</evidence>
<dbReference type="PANTHER" id="PTHR30457">
    <property type="entry name" value="5'-NUCLEOTIDASE SURE"/>
    <property type="match status" value="1"/>
</dbReference>
<dbReference type="SUPFAM" id="SSF64167">
    <property type="entry name" value="SurE-like"/>
    <property type="match status" value="1"/>
</dbReference>
<dbReference type="Proteomes" id="UP001141552">
    <property type="component" value="Unassembled WGS sequence"/>
</dbReference>
<sequence length="313" mass="33578">MGNDGVSNSDHLPSIMVTNDDGIDAPGLRALVAVLVSTRRFHVLVCAPHSEKSAVSHSITWRHPVAVKRVEIEGATAFAVSGTPADCTSIGLSKALFPTTPDLVLSGINMGSNCGYHIVYSGTVAGAREAFFHGIPAVSMSYECYGSRPNILQDFTLAAQACVPIISAIIDEIKSNSYPSSCFLNIDVPADVANHKGYRLTKQGKSIYKMGWKQVTSDTHGKMLSSMTMDSTSPAPMEIDAPNLSQEHTLFRREVIGGEYDEDADDDGDRKVLKEGYITVTPLVALSQTDTGSQAYFKSWLPGVVERSSSSAL</sequence>
<dbReference type="GO" id="GO:0005829">
    <property type="term" value="C:cytosol"/>
    <property type="evidence" value="ECO:0007669"/>
    <property type="project" value="TreeGrafter"/>
</dbReference>
<keyword evidence="6" id="KW-1185">Reference proteome</keyword>
<dbReference type="GO" id="GO:0046872">
    <property type="term" value="F:metal ion binding"/>
    <property type="evidence" value="ECO:0007669"/>
    <property type="project" value="UniProtKB-KW"/>
</dbReference>
<evidence type="ECO:0000256" key="2">
    <source>
        <dbReference type="ARBA" id="ARBA00022723"/>
    </source>
</evidence>
<evidence type="ECO:0000313" key="6">
    <source>
        <dbReference type="Proteomes" id="UP001141552"/>
    </source>
</evidence>
<dbReference type="Pfam" id="PF01975">
    <property type="entry name" value="SurE"/>
    <property type="match status" value="1"/>
</dbReference>
<dbReference type="InterPro" id="IPR030048">
    <property type="entry name" value="SurE"/>
</dbReference>
<evidence type="ECO:0000313" key="5">
    <source>
        <dbReference type="EMBL" id="KAJ4825536.1"/>
    </source>
</evidence>